<evidence type="ECO:0000256" key="1">
    <source>
        <dbReference type="SAM" id="Phobius"/>
    </source>
</evidence>
<name>A0A931C2M1_9ACTN</name>
<proteinExistence type="predicted"/>
<feature type="transmembrane region" description="Helical" evidence="1">
    <location>
        <begin position="6"/>
        <end position="25"/>
    </location>
</feature>
<dbReference type="EMBL" id="JADQTO010000005">
    <property type="protein sequence ID" value="MBG0562220.1"/>
    <property type="molecule type" value="Genomic_DNA"/>
</dbReference>
<dbReference type="AlphaFoldDB" id="A0A931C2M1"/>
<evidence type="ECO:0000313" key="2">
    <source>
        <dbReference type="EMBL" id="MBG0562220.1"/>
    </source>
</evidence>
<keyword evidence="3" id="KW-1185">Reference proteome</keyword>
<dbReference type="RefSeq" id="WP_196414023.1">
    <property type="nucleotide sequence ID" value="NZ_JADQTO010000005.1"/>
</dbReference>
<keyword evidence="1" id="KW-1133">Transmembrane helix</keyword>
<reference evidence="2" key="1">
    <citation type="submission" date="2020-11" db="EMBL/GenBank/DDBJ databases">
        <title>Isolation and identification of active actinomycetes.</title>
        <authorList>
            <person name="Sun X."/>
        </authorList>
    </citation>
    <scope>NUCLEOTIDE SEQUENCE</scope>
    <source>
        <strain evidence="2">NEAU-A11</strain>
    </source>
</reference>
<keyword evidence="1" id="KW-0812">Transmembrane</keyword>
<protein>
    <submittedName>
        <fullName evidence="2">Uncharacterized protein</fullName>
    </submittedName>
</protein>
<accession>A0A931C2M1</accession>
<evidence type="ECO:0000313" key="3">
    <source>
        <dbReference type="Proteomes" id="UP000598146"/>
    </source>
</evidence>
<comment type="caution">
    <text evidence="2">The sequence shown here is derived from an EMBL/GenBank/DDBJ whole genome shotgun (WGS) entry which is preliminary data.</text>
</comment>
<sequence>MAVGAVIWVIGVVLLGGAALLLPALTAHRRRNPQRPPQRPPAGPPAQAVTAERYEIVVDDDGLTVRVRGYGYATDWAQRCRLCWDEVVSLVLDTGTYDSIVSLYATTRGDHFHTHLVDGSAFSRDQWTSLRAVIAARTGGRIDLDLGPLDGRA</sequence>
<gene>
    <name evidence="2" type="ORF">I4J89_12165</name>
</gene>
<keyword evidence="1" id="KW-0472">Membrane</keyword>
<organism evidence="2 3">
    <name type="scientific">Actinoplanes aureus</name>
    <dbReference type="NCBI Taxonomy" id="2792083"/>
    <lineage>
        <taxon>Bacteria</taxon>
        <taxon>Bacillati</taxon>
        <taxon>Actinomycetota</taxon>
        <taxon>Actinomycetes</taxon>
        <taxon>Micromonosporales</taxon>
        <taxon>Micromonosporaceae</taxon>
        <taxon>Actinoplanes</taxon>
    </lineage>
</organism>
<dbReference type="Proteomes" id="UP000598146">
    <property type="component" value="Unassembled WGS sequence"/>
</dbReference>